<dbReference type="EMBL" id="CAKASE010000078">
    <property type="protein sequence ID" value="CAG9579056.1"/>
    <property type="molecule type" value="Genomic_DNA"/>
</dbReference>
<gene>
    <name evidence="1" type="ORF">DCHRY22_LOCUS13047</name>
</gene>
<accession>A0A8J2R285</accession>
<evidence type="ECO:0000313" key="2">
    <source>
        <dbReference type="Proteomes" id="UP000789524"/>
    </source>
</evidence>
<protein>
    <submittedName>
        <fullName evidence="1">(African queen) hypothetical protein</fullName>
    </submittedName>
</protein>
<comment type="caution">
    <text evidence="1">The sequence shown here is derived from an EMBL/GenBank/DDBJ whole genome shotgun (WGS) entry which is preliminary data.</text>
</comment>
<sequence>MAEENIVNCHYVPKSSLKKVLDLMETPCRVQDKRCKRNLVDLQTCKSLYETDLRRKNWRNAYQMALRRAIYSHNWNQLLYLLKKSPIWEHATEKADEYPIYIRALTILLMNHPSAKSQSLLNDYLHMVLSCRSEQDKKAIYKALLSLTEKIYGRNND</sequence>
<dbReference type="OrthoDB" id="447173at2759"/>
<dbReference type="Proteomes" id="UP000789524">
    <property type="component" value="Unassembled WGS sequence"/>
</dbReference>
<dbReference type="AlphaFoldDB" id="A0A8J2R285"/>
<reference evidence="1" key="1">
    <citation type="submission" date="2021-09" db="EMBL/GenBank/DDBJ databases">
        <authorList>
            <person name="Martin H S."/>
        </authorList>
    </citation>
    <scope>NUCLEOTIDE SEQUENCE</scope>
</reference>
<proteinExistence type="predicted"/>
<organism evidence="1 2">
    <name type="scientific">Danaus chrysippus</name>
    <name type="common">African queen</name>
    <dbReference type="NCBI Taxonomy" id="151541"/>
    <lineage>
        <taxon>Eukaryota</taxon>
        <taxon>Metazoa</taxon>
        <taxon>Ecdysozoa</taxon>
        <taxon>Arthropoda</taxon>
        <taxon>Hexapoda</taxon>
        <taxon>Insecta</taxon>
        <taxon>Pterygota</taxon>
        <taxon>Neoptera</taxon>
        <taxon>Endopterygota</taxon>
        <taxon>Lepidoptera</taxon>
        <taxon>Glossata</taxon>
        <taxon>Ditrysia</taxon>
        <taxon>Papilionoidea</taxon>
        <taxon>Nymphalidae</taxon>
        <taxon>Danainae</taxon>
        <taxon>Danaini</taxon>
        <taxon>Danaina</taxon>
        <taxon>Danaus</taxon>
        <taxon>Anosia</taxon>
    </lineage>
</organism>
<name>A0A8J2R285_9NEOP</name>
<evidence type="ECO:0000313" key="1">
    <source>
        <dbReference type="EMBL" id="CAG9579056.1"/>
    </source>
</evidence>
<keyword evidence="2" id="KW-1185">Reference proteome</keyword>